<evidence type="ECO:0000313" key="3">
    <source>
        <dbReference type="Proteomes" id="UP000282617"/>
    </source>
</evidence>
<keyword evidence="1" id="KW-0175">Coiled coil</keyword>
<organism evidence="2 3">
    <name type="scientific">Streptococcus cristatus</name>
    <dbReference type="NCBI Taxonomy" id="45634"/>
    <lineage>
        <taxon>Bacteria</taxon>
        <taxon>Bacillati</taxon>
        <taxon>Bacillota</taxon>
        <taxon>Bacilli</taxon>
        <taxon>Lactobacillales</taxon>
        <taxon>Streptococcaceae</taxon>
        <taxon>Streptococcus</taxon>
    </lineage>
</organism>
<reference evidence="2 3" key="1">
    <citation type="submission" date="2018-11" db="EMBL/GenBank/DDBJ databases">
        <title>Species Designations Belie Phenotypic and Genotypic Heterogeneity in Oral Streptococci.</title>
        <authorList>
            <person name="Velsko I."/>
        </authorList>
    </citation>
    <scope>NUCLEOTIDE SEQUENCE [LARGE SCALE GENOMIC DNA]</scope>
    <source>
        <strain evidence="2 3">BCC51</strain>
    </source>
</reference>
<comment type="caution">
    <text evidence="2">The sequence shown here is derived from an EMBL/GenBank/DDBJ whole genome shotgun (WGS) entry which is preliminary data.</text>
</comment>
<proteinExistence type="predicted"/>
<dbReference type="AlphaFoldDB" id="A0A3R9J606"/>
<dbReference type="EMBL" id="RJNA01000003">
    <property type="protein sequence ID" value="RSI44791.1"/>
    <property type="molecule type" value="Genomic_DNA"/>
</dbReference>
<gene>
    <name evidence="2" type="ORF">D8872_02370</name>
</gene>
<evidence type="ECO:0000256" key="1">
    <source>
        <dbReference type="SAM" id="Coils"/>
    </source>
</evidence>
<feature type="coiled-coil region" evidence="1">
    <location>
        <begin position="7"/>
        <end position="34"/>
    </location>
</feature>
<sequence length="101" mass="11638">MSQLKRIQEMEEHLNKYAQTLAAAQSALAELEASQKHYIQLRDYYTSQVFFDDLEFSNRPDFPEDVACGVLSEDAVYDLMGEHFETALQLLDLSSAMLKER</sequence>
<dbReference type="RefSeq" id="WP_125389823.1">
    <property type="nucleotide sequence ID" value="NZ_RJNA01000003.1"/>
</dbReference>
<evidence type="ECO:0000313" key="2">
    <source>
        <dbReference type="EMBL" id="RSI44791.1"/>
    </source>
</evidence>
<evidence type="ECO:0008006" key="4">
    <source>
        <dbReference type="Google" id="ProtNLM"/>
    </source>
</evidence>
<accession>A0A3R9J606</accession>
<dbReference type="Pfam" id="PF14131">
    <property type="entry name" value="DUF4298"/>
    <property type="match status" value="1"/>
</dbReference>
<name>A0A3R9J606_STRCR</name>
<protein>
    <recommendedName>
        <fullName evidence="4">DUF4298 domain-containing protein</fullName>
    </recommendedName>
</protein>
<dbReference type="InterPro" id="IPR025384">
    <property type="entry name" value="DUF4298"/>
</dbReference>
<dbReference type="Proteomes" id="UP000282617">
    <property type="component" value="Unassembled WGS sequence"/>
</dbReference>